<reference evidence="3 4" key="1">
    <citation type="journal article" date="2020" name="Nature">
        <title>Six reference-quality genomes reveal evolution of bat adaptations.</title>
        <authorList>
            <person name="Jebb D."/>
            <person name="Huang Z."/>
            <person name="Pippel M."/>
            <person name="Hughes G.M."/>
            <person name="Lavrichenko K."/>
            <person name="Devanna P."/>
            <person name="Winkler S."/>
            <person name="Jermiin L.S."/>
            <person name="Skirmuntt E.C."/>
            <person name="Katzourakis A."/>
            <person name="Burkitt-Gray L."/>
            <person name="Ray D.A."/>
            <person name="Sullivan K.A.M."/>
            <person name="Roscito J.G."/>
            <person name="Kirilenko B.M."/>
            <person name="Davalos L.M."/>
            <person name="Corthals A.P."/>
            <person name="Power M.L."/>
            <person name="Jones G."/>
            <person name="Ransome R.D."/>
            <person name="Dechmann D.K.N."/>
            <person name="Locatelli A.G."/>
            <person name="Puechmaille S.J."/>
            <person name="Fedrigo O."/>
            <person name="Jarvis E.D."/>
            <person name="Hiller M."/>
            <person name="Vernes S.C."/>
            <person name="Myers E.W."/>
            <person name="Teeling E.C."/>
        </authorList>
    </citation>
    <scope>NUCLEOTIDE SEQUENCE [LARGE SCALE GENOMIC DNA]</scope>
    <source>
        <strain evidence="3">MRhiFer1</strain>
        <tissue evidence="3">Lung</tissue>
    </source>
</reference>
<evidence type="ECO:0000313" key="3">
    <source>
        <dbReference type="EMBL" id="KAF6273409.1"/>
    </source>
</evidence>
<dbReference type="Proteomes" id="UP000585614">
    <property type="component" value="Unassembled WGS sequence"/>
</dbReference>
<organism evidence="3 4">
    <name type="scientific">Rhinolophus ferrumequinum</name>
    <name type="common">Greater horseshoe bat</name>
    <dbReference type="NCBI Taxonomy" id="59479"/>
    <lineage>
        <taxon>Eukaryota</taxon>
        <taxon>Metazoa</taxon>
        <taxon>Chordata</taxon>
        <taxon>Craniata</taxon>
        <taxon>Vertebrata</taxon>
        <taxon>Euteleostomi</taxon>
        <taxon>Mammalia</taxon>
        <taxon>Eutheria</taxon>
        <taxon>Laurasiatheria</taxon>
        <taxon>Chiroptera</taxon>
        <taxon>Yinpterochiroptera</taxon>
        <taxon>Rhinolophoidea</taxon>
        <taxon>Rhinolophidae</taxon>
        <taxon>Rhinolophinae</taxon>
        <taxon>Rhinolophus</taxon>
    </lineage>
</organism>
<keyword evidence="3" id="KW-0812">Transmembrane</keyword>
<feature type="chain" id="PRO_5029821141" evidence="2">
    <location>
        <begin position="27"/>
        <end position="198"/>
    </location>
</feature>
<feature type="region of interest" description="Disordered" evidence="1">
    <location>
        <begin position="83"/>
        <end position="106"/>
    </location>
</feature>
<name>A0A7J7RBA4_RHIFE</name>
<keyword evidence="2" id="KW-0732">Signal</keyword>
<evidence type="ECO:0000256" key="1">
    <source>
        <dbReference type="SAM" id="MobiDB-lite"/>
    </source>
</evidence>
<dbReference type="EMBL" id="JACAGC010000028">
    <property type="protein sequence ID" value="KAF6273409.1"/>
    <property type="molecule type" value="Genomic_DNA"/>
</dbReference>
<accession>A0A7J7RBA4</accession>
<evidence type="ECO:0000313" key="4">
    <source>
        <dbReference type="Proteomes" id="UP000585614"/>
    </source>
</evidence>
<proteinExistence type="predicted"/>
<sequence>MGDAAPRFASVPSLLLPLLLLLLLRAERPEGTELTFELPDSAKQCFHEDVERGVRFSLDYQVGSRPPSRCRLAATGWVPGMGMPRAGPASPRAGQNDPCRPPNSRECRLRSSLEATTTWTALWRTLWATPSTGKPGSSTTASRTGLTSRVFISFASVMSFPPSLTRPSTSTCRWATSPLFSRTWRTGSRLSLRWSLPA</sequence>
<dbReference type="AlphaFoldDB" id="A0A7J7RBA4"/>
<feature type="signal peptide" evidence="2">
    <location>
        <begin position="1"/>
        <end position="26"/>
    </location>
</feature>
<keyword evidence="3" id="KW-0472">Membrane</keyword>
<gene>
    <name evidence="3" type="ORF">mRhiFer1_017032</name>
</gene>
<protein>
    <submittedName>
        <fullName evidence="3">Transmembrane p24 trafficking protein 3</fullName>
    </submittedName>
</protein>
<evidence type="ECO:0000256" key="2">
    <source>
        <dbReference type="SAM" id="SignalP"/>
    </source>
</evidence>
<comment type="caution">
    <text evidence="3">The sequence shown here is derived from an EMBL/GenBank/DDBJ whole genome shotgun (WGS) entry which is preliminary data.</text>
</comment>